<reference evidence="2 3" key="1">
    <citation type="submission" date="2019-09" db="EMBL/GenBank/DDBJ databases">
        <authorList>
            <person name="Ou C."/>
        </authorList>
    </citation>
    <scope>NUCLEOTIDE SEQUENCE [LARGE SCALE GENOMIC DNA]</scope>
    <source>
        <strain evidence="2">S2</strain>
        <tissue evidence="2">Leaf</tissue>
    </source>
</reference>
<sequence length="253" mass="26981">MSTVVHKTSDTDQPHRITSPSQIWLPRTVLLSVRTSAPIPQFQFQLHHGIKYIHVITAGPRLLRGTVPASVSQSDRMEAAAPEFPPPESAVSVYIAGKFPELSDELLPEIPIKEELIEEVMQELYKEITTANAPAATTTTTATSDCTKPSSPAATFPTPSLVLGNGKSESCGASVSDSASTVMVGVEFVGPAGKKGGSPENGAWRSECGRSTHGLVVGKGGMDGCDHAGEVDDEWLERVLMSTWGPVDLDPWF</sequence>
<accession>A0A5N5HIR7</accession>
<organism evidence="2 3">
    <name type="scientific">Pyrus ussuriensis x Pyrus communis</name>
    <dbReference type="NCBI Taxonomy" id="2448454"/>
    <lineage>
        <taxon>Eukaryota</taxon>
        <taxon>Viridiplantae</taxon>
        <taxon>Streptophyta</taxon>
        <taxon>Embryophyta</taxon>
        <taxon>Tracheophyta</taxon>
        <taxon>Spermatophyta</taxon>
        <taxon>Magnoliopsida</taxon>
        <taxon>eudicotyledons</taxon>
        <taxon>Gunneridae</taxon>
        <taxon>Pentapetalae</taxon>
        <taxon>rosids</taxon>
        <taxon>fabids</taxon>
        <taxon>Rosales</taxon>
        <taxon>Rosaceae</taxon>
        <taxon>Amygdaloideae</taxon>
        <taxon>Maleae</taxon>
        <taxon>Pyrus</taxon>
    </lineage>
</organism>
<dbReference type="PANTHER" id="PTHR37265">
    <property type="entry name" value="OS01G0195300 PROTEIN"/>
    <property type="match status" value="1"/>
</dbReference>
<gene>
    <name evidence="2" type="ORF">D8674_032681</name>
</gene>
<reference evidence="3" key="2">
    <citation type="submission" date="2019-10" db="EMBL/GenBank/DDBJ databases">
        <title>A de novo genome assembly of a pear dwarfing rootstock.</title>
        <authorList>
            <person name="Wang F."/>
            <person name="Wang J."/>
            <person name="Li S."/>
            <person name="Zhang Y."/>
            <person name="Fang M."/>
            <person name="Ma L."/>
            <person name="Zhao Y."/>
            <person name="Jiang S."/>
        </authorList>
    </citation>
    <scope>NUCLEOTIDE SEQUENCE [LARGE SCALE GENOMIC DNA]</scope>
</reference>
<evidence type="ECO:0000313" key="3">
    <source>
        <dbReference type="Proteomes" id="UP000327157"/>
    </source>
</evidence>
<feature type="region of interest" description="Disordered" evidence="1">
    <location>
        <begin position="136"/>
        <end position="159"/>
    </location>
</feature>
<name>A0A5N5HIR7_9ROSA</name>
<dbReference type="AlphaFoldDB" id="A0A5N5HIR7"/>
<dbReference type="Proteomes" id="UP000327157">
    <property type="component" value="Chromosome 8"/>
</dbReference>
<keyword evidence="3" id="KW-1185">Reference proteome</keyword>
<dbReference type="EMBL" id="SMOL01000148">
    <property type="protein sequence ID" value="KAB2627886.1"/>
    <property type="molecule type" value="Genomic_DNA"/>
</dbReference>
<comment type="caution">
    <text evidence="2">The sequence shown here is derived from an EMBL/GenBank/DDBJ whole genome shotgun (WGS) entry which is preliminary data.</text>
</comment>
<protein>
    <submittedName>
        <fullName evidence="2">Uncharacterized protein</fullName>
    </submittedName>
</protein>
<dbReference type="PANTHER" id="PTHR37265:SF8">
    <property type="match status" value="1"/>
</dbReference>
<dbReference type="OrthoDB" id="1660894at2759"/>
<proteinExistence type="predicted"/>
<reference evidence="2 3" key="3">
    <citation type="submission" date="2019-11" db="EMBL/GenBank/DDBJ databases">
        <title>A de novo genome assembly of a pear dwarfing rootstock.</title>
        <authorList>
            <person name="Wang F."/>
            <person name="Wang J."/>
            <person name="Li S."/>
            <person name="Zhang Y."/>
            <person name="Fang M."/>
            <person name="Ma L."/>
            <person name="Zhao Y."/>
            <person name="Jiang S."/>
        </authorList>
    </citation>
    <scope>NUCLEOTIDE SEQUENCE [LARGE SCALE GENOMIC DNA]</scope>
    <source>
        <strain evidence="2">S2</strain>
        <tissue evidence="2">Leaf</tissue>
    </source>
</reference>
<evidence type="ECO:0000313" key="2">
    <source>
        <dbReference type="EMBL" id="KAB2627886.1"/>
    </source>
</evidence>
<evidence type="ECO:0000256" key="1">
    <source>
        <dbReference type="SAM" id="MobiDB-lite"/>
    </source>
</evidence>